<evidence type="ECO:0000256" key="6">
    <source>
        <dbReference type="ARBA" id="ARBA00022840"/>
    </source>
</evidence>
<keyword evidence="2" id="KW-0723">Serine/threonine-protein kinase</keyword>
<feature type="compositionally biased region" description="Low complexity" evidence="9">
    <location>
        <begin position="272"/>
        <end position="282"/>
    </location>
</feature>
<dbReference type="SMART" id="SM00220">
    <property type="entry name" value="S_TKc"/>
    <property type="match status" value="1"/>
</dbReference>
<evidence type="ECO:0000256" key="7">
    <source>
        <dbReference type="ARBA" id="ARBA00047899"/>
    </source>
</evidence>
<dbReference type="CDD" id="cd14014">
    <property type="entry name" value="STKc_PknB_like"/>
    <property type="match status" value="1"/>
</dbReference>
<keyword evidence="5 13" id="KW-0418">Kinase</keyword>
<dbReference type="InterPro" id="IPR005543">
    <property type="entry name" value="PASTA_dom"/>
</dbReference>
<feature type="domain" description="Protein kinase" evidence="11">
    <location>
        <begin position="1"/>
        <end position="253"/>
    </location>
</feature>
<name>A0ABX8TZ00_9ACTN</name>
<keyword evidence="4" id="KW-0547">Nucleotide-binding</keyword>
<feature type="domain" description="PASTA" evidence="12">
    <location>
        <begin position="540"/>
        <end position="602"/>
    </location>
</feature>
<evidence type="ECO:0000256" key="1">
    <source>
        <dbReference type="ARBA" id="ARBA00012513"/>
    </source>
</evidence>
<dbReference type="PROSITE" id="PS00108">
    <property type="entry name" value="PROTEIN_KINASE_ST"/>
    <property type="match status" value="1"/>
</dbReference>
<dbReference type="InterPro" id="IPR008271">
    <property type="entry name" value="Ser/Thr_kinase_AS"/>
</dbReference>
<keyword evidence="10" id="KW-0472">Membrane</keyword>
<organism evidence="13 14">
    <name type="scientific">Nonomuraea coxensis DSM 45129</name>
    <dbReference type="NCBI Taxonomy" id="1122611"/>
    <lineage>
        <taxon>Bacteria</taxon>
        <taxon>Bacillati</taxon>
        <taxon>Actinomycetota</taxon>
        <taxon>Actinomycetes</taxon>
        <taxon>Streptosporangiales</taxon>
        <taxon>Streptosporangiaceae</taxon>
        <taxon>Nonomuraea</taxon>
    </lineage>
</organism>
<keyword evidence="14" id="KW-1185">Reference proteome</keyword>
<evidence type="ECO:0000259" key="11">
    <source>
        <dbReference type="PROSITE" id="PS50011"/>
    </source>
</evidence>
<dbReference type="GO" id="GO:0004674">
    <property type="term" value="F:protein serine/threonine kinase activity"/>
    <property type="evidence" value="ECO:0007669"/>
    <property type="project" value="UniProtKB-EC"/>
</dbReference>
<protein>
    <recommendedName>
        <fullName evidence="1">non-specific serine/threonine protein kinase</fullName>
        <ecNumber evidence="1">2.7.11.1</ecNumber>
    </recommendedName>
</protein>
<feature type="domain" description="PASTA" evidence="12">
    <location>
        <begin position="472"/>
        <end position="539"/>
    </location>
</feature>
<keyword evidence="10" id="KW-0812">Transmembrane</keyword>
<comment type="catalytic activity">
    <reaction evidence="8">
        <text>L-seryl-[protein] + ATP = O-phospho-L-seryl-[protein] + ADP + H(+)</text>
        <dbReference type="Rhea" id="RHEA:17989"/>
        <dbReference type="Rhea" id="RHEA-COMP:9863"/>
        <dbReference type="Rhea" id="RHEA-COMP:11604"/>
        <dbReference type="ChEBI" id="CHEBI:15378"/>
        <dbReference type="ChEBI" id="CHEBI:29999"/>
        <dbReference type="ChEBI" id="CHEBI:30616"/>
        <dbReference type="ChEBI" id="CHEBI:83421"/>
        <dbReference type="ChEBI" id="CHEBI:456216"/>
        <dbReference type="EC" id="2.7.11.1"/>
    </reaction>
</comment>
<evidence type="ECO:0000256" key="9">
    <source>
        <dbReference type="SAM" id="MobiDB-lite"/>
    </source>
</evidence>
<dbReference type="Gene3D" id="1.10.510.10">
    <property type="entry name" value="Transferase(Phosphotransferase) domain 1"/>
    <property type="match status" value="1"/>
</dbReference>
<dbReference type="CDD" id="cd06577">
    <property type="entry name" value="PASTA_pknB"/>
    <property type="match status" value="4"/>
</dbReference>
<evidence type="ECO:0000256" key="10">
    <source>
        <dbReference type="SAM" id="Phobius"/>
    </source>
</evidence>
<feature type="domain" description="PASTA" evidence="12">
    <location>
        <begin position="404"/>
        <end position="471"/>
    </location>
</feature>
<evidence type="ECO:0000313" key="13">
    <source>
        <dbReference type="EMBL" id="QYC40608.1"/>
    </source>
</evidence>
<dbReference type="EMBL" id="CP068985">
    <property type="protein sequence ID" value="QYC40608.1"/>
    <property type="molecule type" value="Genomic_DNA"/>
</dbReference>
<dbReference type="PROSITE" id="PS50011">
    <property type="entry name" value="PROTEIN_KINASE_DOM"/>
    <property type="match status" value="1"/>
</dbReference>
<dbReference type="Pfam" id="PF03793">
    <property type="entry name" value="PASTA"/>
    <property type="match status" value="4"/>
</dbReference>
<accession>A0ABX8TZ00</accession>
<evidence type="ECO:0000259" key="12">
    <source>
        <dbReference type="PROSITE" id="PS51178"/>
    </source>
</evidence>
<dbReference type="Gene3D" id="3.30.200.20">
    <property type="entry name" value="Phosphorylase Kinase, domain 1"/>
    <property type="match status" value="1"/>
</dbReference>
<feature type="region of interest" description="Disordered" evidence="9">
    <location>
        <begin position="255"/>
        <end position="375"/>
    </location>
</feature>
<evidence type="ECO:0000256" key="4">
    <source>
        <dbReference type="ARBA" id="ARBA00022741"/>
    </source>
</evidence>
<dbReference type="PROSITE" id="PS51178">
    <property type="entry name" value="PASTA"/>
    <property type="match status" value="3"/>
</dbReference>
<sequence>MATVYLALDVRLDRTVALKVMHRSLAEDPAFVRRFIGEAKSVASLSHPNVVHVFDQGTDNDVVYLSMEYVPGRTLRDVLRERGRLPAREALEILIPVLAALGAAHQAGMVHRDVKPENVLMTDDGRVKVVDFGLAKAIEATNQTRTGVMIGTIGYMAPEQVLTGAADVRSDVYAAGIMLFELVTGQQPYDGETPMSVAYRHVHDTVPPPSALVPDVPPLIDTLVAQATAREPHDRPKDATALLVAAVDAHRMLPRTTIPPTPQAQPYGRAPGSGPVPFPGSGAMTGPGAAAGSGAQTVSGAMPGQLSGPMSGPMSGAVSGAMPGPMAGSGARFRPQPPSQPNDRTAVHAAPSMPQDAPAHTLIQPRVEVPEPSRRRGFRPNWFLVGLAAVMVVAIALTGWFFAQPDYVRVPSLVGKNMVLAEQSAVNGGFKVKTAPGQYSEKTAEGLVLAMEPVAGTEVEQGSTITLTPSLGPKRVVVPNVTGMTGNDARAALAKEGLTPGSVKRLPNTQVERDKVIRSSPQVGEKVKEGARVDIFVSAGLVMPDVSGMPKDEAAAYLGQQGFQVQVQEVDDDAEPCTVIAQVPKAKSEVDGGAQVMVTVARCQTDFWQWFGQGDAQARDDQQLALVPQVIGKNVNDARRDLEAQGFKVQVHRLGNRGVVQFQRPLPNSERPAGSTVHLWQ</sequence>
<dbReference type="EC" id="2.7.11.1" evidence="1"/>
<keyword evidence="6" id="KW-0067">ATP-binding</keyword>
<feature type="transmembrane region" description="Helical" evidence="10">
    <location>
        <begin position="382"/>
        <end position="403"/>
    </location>
</feature>
<comment type="catalytic activity">
    <reaction evidence="7">
        <text>L-threonyl-[protein] + ATP = O-phospho-L-threonyl-[protein] + ADP + H(+)</text>
        <dbReference type="Rhea" id="RHEA:46608"/>
        <dbReference type="Rhea" id="RHEA-COMP:11060"/>
        <dbReference type="Rhea" id="RHEA-COMP:11605"/>
        <dbReference type="ChEBI" id="CHEBI:15378"/>
        <dbReference type="ChEBI" id="CHEBI:30013"/>
        <dbReference type="ChEBI" id="CHEBI:30616"/>
        <dbReference type="ChEBI" id="CHEBI:61977"/>
        <dbReference type="ChEBI" id="CHEBI:456216"/>
        <dbReference type="EC" id="2.7.11.1"/>
    </reaction>
</comment>
<dbReference type="PANTHER" id="PTHR43289:SF34">
    <property type="entry name" value="SERINE_THREONINE-PROTEIN KINASE YBDM-RELATED"/>
    <property type="match status" value="1"/>
</dbReference>
<reference evidence="13 14" key="1">
    <citation type="journal article" date="2021" name="ACS Chem. Biol.">
        <title>Genomic-Led Discovery of a Novel Glycopeptide Antibiotic by Nonomuraea coxensis DSM 45129.</title>
        <authorList>
            <person name="Yushchuk O."/>
            <person name="Vior N.M."/>
            <person name="Andreo-Vidal A."/>
            <person name="Berini F."/>
            <person name="Ruckert C."/>
            <person name="Busche T."/>
            <person name="Binda E."/>
            <person name="Kalinowski J."/>
            <person name="Truman A.W."/>
            <person name="Marinelli F."/>
        </authorList>
    </citation>
    <scope>NUCLEOTIDE SEQUENCE [LARGE SCALE GENOMIC DNA]</scope>
    <source>
        <strain evidence="13 14">DSM 45129</strain>
    </source>
</reference>
<evidence type="ECO:0000256" key="8">
    <source>
        <dbReference type="ARBA" id="ARBA00048679"/>
    </source>
</evidence>
<feature type="compositionally biased region" description="Low complexity" evidence="9">
    <location>
        <begin position="319"/>
        <end position="331"/>
    </location>
</feature>
<dbReference type="InterPro" id="IPR011009">
    <property type="entry name" value="Kinase-like_dom_sf"/>
</dbReference>
<keyword evidence="3 13" id="KW-0808">Transferase</keyword>
<evidence type="ECO:0000256" key="3">
    <source>
        <dbReference type="ARBA" id="ARBA00022679"/>
    </source>
</evidence>
<evidence type="ECO:0000313" key="14">
    <source>
        <dbReference type="Proteomes" id="UP000824681"/>
    </source>
</evidence>
<keyword evidence="10" id="KW-1133">Transmembrane helix</keyword>
<dbReference type="InterPro" id="IPR000719">
    <property type="entry name" value="Prot_kinase_dom"/>
</dbReference>
<evidence type="ECO:0000256" key="5">
    <source>
        <dbReference type="ARBA" id="ARBA00022777"/>
    </source>
</evidence>
<dbReference type="Gene3D" id="3.30.10.20">
    <property type="match status" value="4"/>
</dbReference>
<dbReference type="PANTHER" id="PTHR43289">
    <property type="entry name" value="MITOGEN-ACTIVATED PROTEIN KINASE KINASE KINASE 20-RELATED"/>
    <property type="match status" value="1"/>
</dbReference>
<dbReference type="Proteomes" id="UP000824681">
    <property type="component" value="Chromosome"/>
</dbReference>
<proteinExistence type="predicted"/>
<evidence type="ECO:0000256" key="2">
    <source>
        <dbReference type="ARBA" id="ARBA00022527"/>
    </source>
</evidence>
<dbReference type="SUPFAM" id="SSF56112">
    <property type="entry name" value="Protein kinase-like (PK-like)"/>
    <property type="match status" value="1"/>
</dbReference>
<gene>
    <name evidence="13" type="primary">spk1</name>
    <name evidence="13" type="ORF">Nocox_14965</name>
</gene>
<dbReference type="SMART" id="SM00740">
    <property type="entry name" value="PASTA"/>
    <property type="match status" value="4"/>
</dbReference>
<dbReference type="Pfam" id="PF00069">
    <property type="entry name" value="Pkinase"/>
    <property type="match status" value="1"/>
</dbReference>